<keyword evidence="7" id="KW-0804">Transcription</keyword>
<keyword evidence="4 5" id="KW-0539">Nucleus</keyword>
<feature type="domain" description="Homeobox" evidence="9">
    <location>
        <begin position="296"/>
        <end position="356"/>
    </location>
</feature>
<comment type="similarity">
    <text evidence="7">Belongs to the POU transcription factor family.</text>
</comment>
<feature type="compositionally biased region" description="Low complexity" evidence="8">
    <location>
        <begin position="407"/>
        <end position="426"/>
    </location>
</feature>
<reference evidence="12 13" key="1">
    <citation type="submission" date="2025-05" db="UniProtKB">
        <authorList>
            <consortium name="RefSeq"/>
        </authorList>
    </citation>
    <scope>IDENTIFICATION</scope>
    <source>
        <tissue evidence="12 13">Muscle</tissue>
    </source>
</reference>
<dbReference type="SMART" id="SM00352">
    <property type="entry name" value="POU"/>
    <property type="match status" value="1"/>
</dbReference>
<dbReference type="InterPro" id="IPR000327">
    <property type="entry name" value="POU_dom"/>
</dbReference>
<evidence type="ECO:0000256" key="2">
    <source>
        <dbReference type="ARBA" id="ARBA00023125"/>
    </source>
</evidence>
<dbReference type="RefSeq" id="XP_022251848.1">
    <property type="nucleotide sequence ID" value="XM_022396140.1"/>
</dbReference>
<dbReference type="PROSITE" id="PS51179">
    <property type="entry name" value="POU_3"/>
    <property type="match status" value="1"/>
</dbReference>
<dbReference type="PANTHER" id="PTHR11636:SF89">
    <property type="entry name" value="POU DOMAIN PROTEIN 2, ISOFORM B-RELATED"/>
    <property type="match status" value="1"/>
</dbReference>
<feature type="region of interest" description="Disordered" evidence="8">
    <location>
        <begin position="392"/>
        <end position="434"/>
    </location>
</feature>
<dbReference type="Pfam" id="PF00046">
    <property type="entry name" value="Homeodomain"/>
    <property type="match status" value="1"/>
</dbReference>
<dbReference type="SUPFAM" id="SSF47413">
    <property type="entry name" value="lambda repressor-like DNA-binding domains"/>
    <property type="match status" value="1"/>
</dbReference>
<evidence type="ECO:0000256" key="8">
    <source>
        <dbReference type="SAM" id="MobiDB-lite"/>
    </source>
</evidence>
<dbReference type="InterPro" id="IPR017970">
    <property type="entry name" value="Homeobox_CS"/>
</dbReference>
<organism evidence="11 14">
    <name type="scientific">Limulus polyphemus</name>
    <name type="common">Atlantic horseshoe crab</name>
    <dbReference type="NCBI Taxonomy" id="6850"/>
    <lineage>
        <taxon>Eukaryota</taxon>
        <taxon>Metazoa</taxon>
        <taxon>Ecdysozoa</taxon>
        <taxon>Arthropoda</taxon>
        <taxon>Chelicerata</taxon>
        <taxon>Merostomata</taxon>
        <taxon>Xiphosura</taxon>
        <taxon>Limulidae</taxon>
        <taxon>Limulus</taxon>
    </lineage>
</organism>
<dbReference type="GeneID" id="106467923"/>
<evidence type="ECO:0000259" key="10">
    <source>
        <dbReference type="PROSITE" id="PS51179"/>
    </source>
</evidence>
<evidence type="ECO:0000256" key="3">
    <source>
        <dbReference type="ARBA" id="ARBA00023155"/>
    </source>
</evidence>
<evidence type="ECO:0000256" key="5">
    <source>
        <dbReference type="PROSITE-ProRule" id="PRU00108"/>
    </source>
</evidence>
<dbReference type="Gene3D" id="1.10.10.60">
    <property type="entry name" value="Homeodomain-like"/>
    <property type="match status" value="1"/>
</dbReference>
<feature type="compositionally biased region" description="Basic and acidic residues" evidence="8">
    <location>
        <begin position="89"/>
        <end position="105"/>
    </location>
</feature>
<accession>A0ABM1T7J4</accession>
<feature type="compositionally biased region" description="Polar residues" evidence="8">
    <location>
        <begin position="1"/>
        <end position="37"/>
    </location>
</feature>
<evidence type="ECO:0000256" key="6">
    <source>
        <dbReference type="RuleBase" id="RU000682"/>
    </source>
</evidence>
<dbReference type="InterPro" id="IPR009057">
    <property type="entry name" value="Homeodomain-like_sf"/>
</dbReference>
<dbReference type="SUPFAM" id="SSF46689">
    <property type="entry name" value="Homeodomain-like"/>
    <property type="match status" value="1"/>
</dbReference>
<dbReference type="RefSeq" id="XP_022251850.1">
    <property type="nucleotide sequence ID" value="XM_022396142.1"/>
</dbReference>
<dbReference type="Pfam" id="PF00157">
    <property type="entry name" value="Pou"/>
    <property type="match status" value="1"/>
</dbReference>
<dbReference type="CDD" id="cd00086">
    <property type="entry name" value="homeodomain"/>
    <property type="match status" value="1"/>
</dbReference>
<gene>
    <name evidence="12 13 14" type="primary">LOC106467923</name>
</gene>
<keyword evidence="3 5" id="KW-0371">Homeobox</keyword>
<keyword evidence="2 5" id="KW-0238">DNA-binding</keyword>
<feature type="region of interest" description="Disordered" evidence="8">
    <location>
        <begin position="1"/>
        <end position="58"/>
    </location>
</feature>
<dbReference type="Proteomes" id="UP000694941">
    <property type="component" value="Unplaced"/>
</dbReference>
<proteinExistence type="inferred from homology"/>
<dbReference type="PROSITE" id="PS50071">
    <property type="entry name" value="HOMEOBOX_2"/>
    <property type="match status" value="1"/>
</dbReference>
<feature type="compositionally biased region" description="Polar residues" evidence="8">
    <location>
        <begin position="131"/>
        <end position="143"/>
    </location>
</feature>
<protein>
    <recommendedName>
        <fullName evidence="7">POU domain protein</fullName>
    </recommendedName>
</protein>
<dbReference type="RefSeq" id="XP_022251849.1">
    <property type="nucleotide sequence ID" value="XM_022396141.1"/>
</dbReference>
<name>A0ABM1T7J4_LIMPO</name>
<feature type="DNA-binding region" description="Homeobox" evidence="5">
    <location>
        <begin position="298"/>
        <end position="357"/>
    </location>
</feature>
<dbReference type="Gene3D" id="1.10.260.40">
    <property type="entry name" value="lambda repressor-like DNA-binding domains"/>
    <property type="match status" value="1"/>
</dbReference>
<feature type="region of interest" description="Disordered" evidence="8">
    <location>
        <begin position="180"/>
        <end position="214"/>
    </location>
</feature>
<feature type="compositionally biased region" description="Basic residues" evidence="8">
    <location>
        <begin position="182"/>
        <end position="194"/>
    </location>
</feature>
<feature type="region of interest" description="Disordered" evidence="8">
    <location>
        <begin position="71"/>
        <end position="144"/>
    </location>
</feature>
<evidence type="ECO:0000256" key="1">
    <source>
        <dbReference type="ARBA" id="ARBA00004123"/>
    </source>
</evidence>
<feature type="region of interest" description="Disordered" evidence="8">
    <location>
        <begin position="353"/>
        <end position="376"/>
    </location>
</feature>
<dbReference type="PROSITE" id="PS00035">
    <property type="entry name" value="POU_1"/>
    <property type="match status" value="1"/>
</dbReference>
<dbReference type="InterPro" id="IPR013847">
    <property type="entry name" value="POU"/>
</dbReference>
<evidence type="ECO:0000313" key="13">
    <source>
        <dbReference type="RefSeq" id="XP_022251849.1"/>
    </source>
</evidence>
<dbReference type="InterPro" id="IPR010982">
    <property type="entry name" value="Lambda_DNA-bd_dom_sf"/>
</dbReference>
<feature type="domain" description="POU-specific" evidence="10">
    <location>
        <begin position="206"/>
        <end position="280"/>
    </location>
</feature>
<dbReference type="PROSITE" id="PS00465">
    <property type="entry name" value="POU_2"/>
    <property type="match status" value="1"/>
</dbReference>
<feature type="compositionally biased region" description="Polar residues" evidence="8">
    <location>
        <begin position="359"/>
        <end position="368"/>
    </location>
</feature>
<evidence type="ECO:0000256" key="7">
    <source>
        <dbReference type="RuleBase" id="RU361194"/>
    </source>
</evidence>
<keyword evidence="11" id="KW-1185">Reference proteome</keyword>
<comment type="subcellular location">
    <subcellularLocation>
        <location evidence="1 5 6">Nucleus</location>
    </subcellularLocation>
</comment>
<dbReference type="SMART" id="SM00389">
    <property type="entry name" value="HOX"/>
    <property type="match status" value="1"/>
</dbReference>
<evidence type="ECO:0000256" key="4">
    <source>
        <dbReference type="ARBA" id="ARBA00023242"/>
    </source>
</evidence>
<evidence type="ECO:0000313" key="11">
    <source>
        <dbReference type="Proteomes" id="UP000694941"/>
    </source>
</evidence>
<dbReference type="PRINTS" id="PR00028">
    <property type="entry name" value="POUDOMAIN"/>
</dbReference>
<sequence>MATSTSNPFDATSNVEPLTNTHGFSSSREMQVASSQGGYAREPPEMKYMPPQHQGPNGHALGSHHQWVSLPHHSDPSGWPSNMHHHGLHSQDIKPPHHSGSELHHGSLAHHRPPQHMTPWHPSSLAGQHMANMSPSTNGSSPLQHPAYSMNGMMTHGGVQIHPAMREVPQHLAGEQFPQLHHPLHHHDNGHHRMHPDSDESGLLETPPPSSDDLESFAKQFKQRRIKLGFTQADVGLALGTLYGNVFSQTTICRFEALQLSFKNMCKLKPLLAKWLEEADCTTGSPTSIDKIAAQGRKRKKRTSIEVSVKSALENHFHKQPKPSAQEISALADSLQIEKEVVRVWFCNRRQKEKRMTPPVTSMGPSNLTNQTGSVTVSTNSNTEMLMGHRDGGIHGGSPVHLHNHSHSPPMLHSPTPHSTSHSIHTVGQSLTAH</sequence>
<dbReference type="PROSITE" id="PS00027">
    <property type="entry name" value="HOMEOBOX_1"/>
    <property type="match status" value="1"/>
</dbReference>
<evidence type="ECO:0000313" key="12">
    <source>
        <dbReference type="RefSeq" id="XP_022251848.1"/>
    </source>
</evidence>
<dbReference type="InterPro" id="IPR050255">
    <property type="entry name" value="POU_domain_TF"/>
</dbReference>
<dbReference type="InterPro" id="IPR001356">
    <property type="entry name" value="HD"/>
</dbReference>
<evidence type="ECO:0000313" key="14">
    <source>
        <dbReference type="RefSeq" id="XP_022251850.1"/>
    </source>
</evidence>
<dbReference type="PANTHER" id="PTHR11636">
    <property type="entry name" value="POU DOMAIN"/>
    <property type="match status" value="1"/>
</dbReference>
<evidence type="ECO:0000259" key="9">
    <source>
        <dbReference type="PROSITE" id="PS50071"/>
    </source>
</evidence>